<organism evidence="3 4">
    <name type="scientific">Agromyces salentinus</name>
    <dbReference type="NCBI Taxonomy" id="269421"/>
    <lineage>
        <taxon>Bacteria</taxon>
        <taxon>Bacillati</taxon>
        <taxon>Actinomycetota</taxon>
        <taxon>Actinomycetes</taxon>
        <taxon>Micrococcales</taxon>
        <taxon>Microbacteriaceae</taxon>
        <taxon>Agromyces</taxon>
    </lineage>
</organism>
<dbReference type="Gene3D" id="3.10.350.10">
    <property type="entry name" value="LysM domain"/>
    <property type="match status" value="1"/>
</dbReference>
<dbReference type="InterPro" id="IPR036779">
    <property type="entry name" value="LysM_dom_sf"/>
</dbReference>
<dbReference type="InterPro" id="IPR018392">
    <property type="entry name" value="LysM"/>
</dbReference>
<evidence type="ECO:0000259" key="2">
    <source>
        <dbReference type="PROSITE" id="PS51782"/>
    </source>
</evidence>
<dbReference type="Proteomes" id="UP001501746">
    <property type="component" value="Unassembled WGS sequence"/>
</dbReference>
<comment type="caution">
    <text evidence="3">The sequence shown here is derived from an EMBL/GenBank/DDBJ whole genome shotgun (WGS) entry which is preliminary data.</text>
</comment>
<feature type="transmembrane region" description="Helical" evidence="1">
    <location>
        <begin position="39"/>
        <end position="59"/>
    </location>
</feature>
<protein>
    <recommendedName>
        <fullName evidence="2">LysM domain-containing protein</fullName>
    </recommendedName>
</protein>
<reference evidence="4" key="1">
    <citation type="journal article" date="2019" name="Int. J. Syst. Evol. Microbiol.">
        <title>The Global Catalogue of Microorganisms (GCM) 10K type strain sequencing project: providing services to taxonomists for standard genome sequencing and annotation.</title>
        <authorList>
            <consortium name="The Broad Institute Genomics Platform"/>
            <consortium name="The Broad Institute Genome Sequencing Center for Infectious Disease"/>
            <person name="Wu L."/>
            <person name="Ma J."/>
        </authorList>
    </citation>
    <scope>NUCLEOTIDE SEQUENCE [LARGE SCALE GENOMIC DNA]</scope>
    <source>
        <strain evidence="4">JCM 14323</strain>
    </source>
</reference>
<feature type="domain" description="LysM" evidence="2">
    <location>
        <begin position="76"/>
        <end position="125"/>
    </location>
</feature>
<name>A0ABP4ZAQ8_9MICO</name>
<dbReference type="PROSITE" id="PS51782">
    <property type="entry name" value="LYSM"/>
    <property type="match status" value="1"/>
</dbReference>
<dbReference type="SUPFAM" id="SSF54106">
    <property type="entry name" value="LysM domain"/>
    <property type="match status" value="1"/>
</dbReference>
<gene>
    <name evidence="3" type="ORF">GCM10009750_36890</name>
</gene>
<keyword evidence="4" id="KW-1185">Reference proteome</keyword>
<dbReference type="EMBL" id="BAAANK010000014">
    <property type="protein sequence ID" value="GAA1847041.1"/>
    <property type="molecule type" value="Genomic_DNA"/>
</dbReference>
<evidence type="ECO:0000256" key="1">
    <source>
        <dbReference type="SAM" id="Phobius"/>
    </source>
</evidence>
<sequence length="129" mass="13278">MSAVMVTGSYAGNSATSGFDPHAFDGVRSRLRLTRRGRVVLTILSAIPVAVFAAVLVLGSGGAAAEVDAPSNVGLSYLTVADGESLWGIAESIAPGSDPREIISEIMRLNGLDDSTVQPGQRLALPAVR</sequence>
<evidence type="ECO:0000313" key="3">
    <source>
        <dbReference type="EMBL" id="GAA1847041.1"/>
    </source>
</evidence>
<proteinExistence type="predicted"/>
<dbReference type="Pfam" id="PF01476">
    <property type="entry name" value="LysM"/>
    <property type="match status" value="1"/>
</dbReference>
<dbReference type="RefSeq" id="WP_246205794.1">
    <property type="nucleotide sequence ID" value="NZ_BAAANK010000014.1"/>
</dbReference>
<keyword evidence="1" id="KW-0472">Membrane</keyword>
<keyword evidence="1" id="KW-1133">Transmembrane helix</keyword>
<accession>A0ABP4ZAQ8</accession>
<dbReference type="CDD" id="cd00118">
    <property type="entry name" value="LysM"/>
    <property type="match status" value="1"/>
</dbReference>
<dbReference type="SMART" id="SM00257">
    <property type="entry name" value="LysM"/>
    <property type="match status" value="1"/>
</dbReference>
<keyword evidence="1" id="KW-0812">Transmembrane</keyword>
<evidence type="ECO:0000313" key="4">
    <source>
        <dbReference type="Proteomes" id="UP001501746"/>
    </source>
</evidence>